<evidence type="ECO:0000313" key="13">
    <source>
        <dbReference type="Proteomes" id="UP000077701"/>
    </source>
</evidence>
<dbReference type="GO" id="GO:0005524">
    <property type="term" value="F:ATP binding"/>
    <property type="evidence" value="ECO:0007669"/>
    <property type="project" value="UniProtKB-KW"/>
</dbReference>
<evidence type="ECO:0000256" key="4">
    <source>
        <dbReference type="ARBA" id="ARBA00022679"/>
    </source>
</evidence>
<dbReference type="CDD" id="cd16917">
    <property type="entry name" value="HATPase_UhpB-NarQ-NarX-like"/>
    <property type="match status" value="1"/>
</dbReference>
<dbReference type="InterPro" id="IPR011712">
    <property type="entry name" value="Sig_transdc_His_kin_sub3_dim/P"/>
</dbReference>
<feature type="transmembrane region" description="Helical" evidence="10">
    <location>
        <begin position="131"/>
        <end position="148"/>
    </location>
</feature>
<reference evidence="12 13" key="1">
    <citation type="journal article" date="2016" name="Genome Announc.">
        <title>Draft Genome Sequence of Planomonospora sphaerica JCM9374, a Rare Actinomycete.</title>
        <authorList>
            <person name="Dohra H."/>
            <person name="Suzuki T."/>
            <person name="Inoue Y."/>
            <person name="Kodani S."/>
        </authorList>
    </citation>
    <scope>NUCLEOTIDE SEQUENCE [LARGE SCALE GENOMIC DNA]</scope>
    <source>
        <strain evidence="12 13">JCM 9374</strain>
    </source>
</reference>
<feature type="transmembrane region" description="Helical" evidence="10">
    <location>
        <begin position="12"/>
        <end position="36"/>
    </location>
</feature>
<keyword evidence="13" id="KW-1185">Reference proteome</keyword>
<feature type="transmembrane region" description="Helical" evidence="10">
    <location>
        <begin position="42"/>
        <end position="59"/>
    </location>
</feature>
<evidence type="ECO:0000256" key="8">
    <source>
        <dbReference type="ARBA" id="ARBA00023012"/>
    </source>
</evidence>
<evidence type="ECO:0000256" key="2">
    <source>
        <dbReference type="ARBA" id="ARBA00012438"/>
    </source>
</evidence>
<evidence type="ECO:0000256" key="5">
    <source>
        <dbReference type="ARBA" id="ARBA00022741"/>
    </source>
</evidence>
<dbReference type="GO" id="GO:0046983">
    <property type="term" value="F:protein dimerization activity"/>
    <property type="evidence" value="ECO:0007669"/>
    <property type="project" value="InterPro"/>
</dbReference>
<feature type="region of interest" description="Disordered" evidence="9">
    <location>
        <begin position="384"/>
        <end position="417"/>
    </location>
</feature>
<organism evidence="12 13">
    <name type="scientific">Planomonospora sphaerica</name>
    <dbReference type="NCBI Taxonomy" id="161355"/>
    <lineage>
        <taxon>Bacteria</taxon>
        <taxon>Bacillati</taxon>
        <taxon>Actinomycetota</taxon>
        <taxon>Actinomycetes</taxon>
        <taxon>Streptosporangiales</taxon>
        <taxon>Streptosporangiaceae</taxon>
        <taxon>Planomonospora</taxon>
    </lineage>
</organism>
<keyword evidence="8" id="KW-0902">Two-component regulatory system</keyword>
<comment type="caution">
    <text evidence="12">The sequence shown here is derived from an EMBL/GenBank/DDBJ whole genome shotgun (WGS) entry which is preliminary data.</text>
</comment>
<keyword evidence="4" id="KW-0808">Transferase</keyword>
<feature type="compositionally biased region" description="Low complexity" evidence="9">
    <location>
        <begin position="398"/>
        <end position="417"/>
    </location>
</feature>
<evidence type="ECO:0000256" key="3">
    <source>
        <dbReference type="ARBA" id="ARBA00022553"/>
    </source>
</evidence>
<comment type="catalytic activity">
    <reaction evidence="1">
        <text>ATP + protein L-histidine = ADP + protein N-phospho-L-histidine.</text>
        <dbReference type="EC" id="2.7.13.3"/>
    </reaction>
</comment>
<evidence type="ECO:0000256" key="9">
    <source>
        <dbReference type="SAM" id="MobiDB-lite"/>
    </source>
</evidence>
<dbReference type="PANTHER" id="PTHR24421:SF10">
    <property type="entry name" value="NITRATE_NITRITE SENSOR PROTEIN NARQ"/>
    <property type="match status" value="1"/>
</dbReference>
<dbReference type="InterPro" id="IPR055558">
    <property type="entry name" value="DUF7134"/>
</dbReference>
<evidence type="ECO:0000256" key="6">
    <source>
        <dbReference type="ARBA" id="ARBA00022777"/>
    </source>
</evidence>
<dbReference type="PANTHER" id="PTHR24421">
    <property type="entry name" value="NITRATE/NITRITE SENSOR PROTEIN NARX-RELATED"/>
    <property type="match status" value="1"/>
</dbReference>
<feature type="compositionally biased region" description="Gly residues" evidence="9">
    <location>
        <begin position="241"/>
        <end position="250"/>
    </location>
</feature>
<keyword evidence="10" id="KW-0812">Transmembrane</keyword>
<dbReference type="InterPro" id="IPR050482">
    <property type="entry name" value="Sensor_HK_TwoCompSys"/>
</dbReference>
<feature type="transmembrane region" description="Helical" evidence="10">
    <location>
        <begin position="108"/>
        <end position="125"/>
    </location>
</feature>
<dbReference type="EMBL" id="BDCX01000005">
    <property type="protein sequence ID" value="GAT66674.1"/>
    <property type="molecule type" value="Genomic_DNA"/>
</dbReference>
<dbReference type="GO" id="GO:0000155">
    <property type="term" value="F:phosphorelay sensor kinase activity"/>
    <property type="evidence" value="ECO:0007669"/>
    <property type="project" value="InterPro"/>
</dbReference>
<dbReference type="SMART" id="SM00387">
    <property type="entry name" value="HATPase_c"/>
    <property type="match status" value="1"/>
</dbReference>
<dbReference type="SUPFAM" id="SSF55874">
    <property type="entry name" value="ATPase domain of HSP90 chaperone/DNA topoisomerase II/histidine kinase"/>
    <property type="match status" value="1"/>
</dbReference>
<accession>A0A161LGU4</accession>
<dbReference type="EC" id="2.7.13.3" evidence="2"/>
<dbReference type="InterPro" id="IPR003594">
    <property type="entry name" value="HATPase_dom"/>
</dbReference>
<feature type="domain" description="Histidine kinase/HSP90-like ATPase" evidence="11">
    <location>
        <begin position="290"/>
        <end position="383"/>
    </location>
</feature>
<keyword evidence="5" id="KW-0547">Nucleotide-binding</keyword>
<keyword evidence="10" id="KW-1133">Transmembrane helix</keyword>
<dbReference type="Gene3D" id="1.20.5.1930">
    <property type="match status" value="1"/>
</dbReference>
<dbReference type="Pfam" id="PF02518">
    <property type="entry name" value="HATPase_c"/>
    <property type="match status" value="1"/>
</dbReference>
<evidence type="ECO:0000256" key="1">
    <source>
        <dbReference type="ARBA" id="ARBA00000085"/>
    </source>
</evidence>
<keyword evidence="10" id="KW-0472">Membrane</keyword>
<evidence type="ECO:0000256" key="7">
    <source>
        <dbReference type="ARBA" id="ARBA00022840"/>
    </source>
</evidence>
<gene>
    <name evidence="12" type="ORF">PS9374_02324</name>
</gene>
<dbReference type="STRING" id="161355.PS9374_02324"/>
<sequence length="417" mass="41873">MPTSPGRRPAGLRGVPPAAVDAVITGAVAAATLWAGLRWAQGGPWAAVLGLCASVPLLWRRRAPVGTGAVVGAATTGLALAHAMPPLPYGALVSAYTVAALSPPRRRLAGVAGGGVLLALSLAVPGESPDAFGYVGMAFAVAYALGAGERARRAEIETLAERTRRLEEERAAAAARERTRIARDMHDVLTHSVGIMVVQADAGFLVTRTDPDRAQAAFDAIAETGREAIVQLRRVLGALRSGGGGPGGGAAPVPPPPGLGSLDRLAGRFGRAGLEVTVESRGEAGPVPADVGIAAYRIVQESLTNTLRHAGASTARVRLRWSSAELRIEVTDDGSGGFPAAVAGHGLIGMRERAEACGGTLRAGPGRGEGGGFAVTATLPLGEGPAAVTGGGPGRTAGEGAAAAGEEAADAACARRR</sequence>
<evidence type="ECO:0000256" key="10">
    <source>
        <dbReference type="SAM" id="Phobius"/>
    </source>
</evidence>
<dbReference type="Pfam" id="PF23539">
    <property type="entry name" value="DUF7134"/>
    <property type="match status" value="1"/>
</dbReference>
<dbReference type="Gene3D" id="3.30.565.10">
    <property type="entry name" value="Histidine kinase-like ATPase, C-terminal domain"/>
    <property type="match status" value="1"/>
</dbReference>
<dbReference type="Pfam" id="PF07730">
    <property type="entry name" value="HisKA_3"/>
    <property type="match status" value="1"/>
</dbReference>
<proteinExistence type="predicted"/>
<evidence type="ECO:0000313" key="12">
    <source>
        <dbReference type="EMBL" id="GAT66674.1"/>
    </source>
</evidence>
<feature type="region of interest" description="Disordered" evidence="9">
    <location>
        <begin position="241"/>
        <end position="260"/>
    </location>
</feature>
<evidence type="ECO:0000259" key="11">
    <source>
        <dbReference type="SMART" id="SM00387"/>
    </source>
</evidence>
<name>A0A161LGU4_9ACTN</name>
<keyword evidence="3" id="KW-0597">Phosphoprotein</keyword>
<dbReference type="InterPro" id="IPR036890">
    <property type="entry name" value="HATPase_C_sf"/>
</dbReference>
<dbReference type="Proteomes" id="UP000077701">
    <property type="component" value="Unassembled WGS sequence"/>
</dbReference>
<dbReference type="GO" id="GO:0016020">
    <property type="term" value="C:membrane"/>
    <property type="evidence" value="ECO:0007669"/>
    <property type="project" value="InterPro"/>
</dbReference>
<protein>
    <recommendedName>
        <fullName evidence="2">histidine kinase</fullName>
        <ecNumber evidence="2">2.7.13.3</ecNumber>
    </recommendedName>
</protein>
<reference evidence="13" key="2">
    <citation type="submission" date="2016-04" db="EMBL/GenBank/DDBJ databases">
        <title>Planomonospora sphaerica JCM9374 whole genome shotgun sequence.</title>
        <authorList>
            <person name="Suzuki T."/>
            <person name="Dohra H."/>
            <person name="Kodani S."/>
        </authorList>
    </citation>
    <scope>NUCLEOTIDE SEQUENCE [LARGE SCALE GENOMIC DNA]</scope>
    <source>
        <strain evidence="13">JCM 9374</strain>
    </source>
</reference>
<keyword evidence="6 12" id="KW-0418">Kinase</keyword>
<keyword evidence="7" id="KW-0067">ATP-binding</keyword>
<dbReference type="AlphaFoldDB" id="A0A161LGU4"/>